<evidence type="ECO:0000256" key="1">
    <source>
        <dbReference type="ARBA" id="ARBA00022448"/>
    </source>
</evidence>
<dbReference type="SMART" id="SM00382">
    <property type="entry name" value="AAA"/>
    <property type="match status" value="1"/>
</dbReference>
<dbReference type="Pfam" id="PF00005">
    <property type="entry name" value="ABC_tran"/>
    <property type="match status" value="1"/>
</dbReference>
<accession>A0A0X1KIX2</accession>
<evidence type="ECO:0000256" key="3">
    <source>
        <dbReference type="ARBA" id="ARBA00022840"/>
    </source>
</evidence>
<dbReference type="InterPro" id="IPR027417">
    <property type="entry name" value="P-loop_NTPase"/>
</dbReference>
<feature type="compositionally biased region" description="Basic and acidic residues" evidence="4">
    <location>
        <begin position="229"/>
        <end position="244"/>
    </location>
</feature>
<dbReference type="PROSITE" id="PS50893">
    <property type="entry name" value="ABC_TRANSPORTER_2"/>
    <property type="match status" value="1"/>
</dbReference>
<dbReference type="AlphaFoldDB" id="A0A0X1KIX2"/>
<feature type="domain" description="ABC transporter" evidence="5">
    <location>
        <begin position="2"/>
        <end position="227"/>
    </location>
</feature>
<evidence type="ECO:0000256" key="2">
    <source>
        <dbReference type="ARBA" id="ARBA00022741"/>
    </source>
</evidence>
<organism evidence="6 7">
    <name type="scientific">Thermococcus guaymasensis DSM 11113</name>
    <dbReference type="NCBI Taxonomy" id="1432656"/>
    <lineage>
        <taxon>Archaea</taxon>
        <taxon>Methanobacteriati</taxon>
        <taxon>Methanobacteriota</taxon>
        <taxon>Thermococci</taxon>
        <taxon>Thermococcales</taxon>
        <taxon>Thermococcaceae</taxon>
        <taxon>Thermococcus</taxon>
    </lineage>
</organism>
<keyword evidence="3" id="KW-0067">ATP-binding</keyword>
<dbReference type="STRING" id="1432656.X802_02905"/>
<dbReference type="PROSITE" id="PS00211">
    <property type="entry name" value="ABC_TRANSPORTER_1"/>
    <property type="match status" value="1"/>
</dbReference>
<evidence type="ECO:0000313" key="6">
    <source>
        <dbReference type="EMBL" id="AJC71229.1"/>
    </source>
</evidence>
<gene>
    <name evidence="6" type="ORF">X802_02905</name>
</gene>
<protein>
    <submittedName>
        <fullName evidence="6">ABC transporter</fullName>
    </submittedName>
</protein>
<feature type="compositionally biased region" description="Basic residues" evidence="4">
    <location>
        <begin position="255"/>
        <end position="265"/>
    </location>
</feature>
<dbReference type="GO" id="GO:0005524">
    <property type="term" value="F:ATP binding"/>
    <property type="evidence" value="ECO:0007669"/>
    <property type="project" value="UniProtKB-KW"/>
</dbReference>
<dbReference type="KEGG" id="tgy:X802_02905"/>
<dbReference type="Proteomes" id="UP000062043">
    <property type="component" value="Chromosome"/>
</dbReference>
<reference evidence="6 7" key="1">
    <citation type="submission" date="2014-01" db="EMBL/GenBank/DDBJ databases">
        <title>Genome sequencing of Thermococcus guaymasensis.</title>
        <authorList>
            <person name="Zhang X."/>
            <person name="Alvare G."/>
            <person name="Fristensky B."/>
            <person name="Chen L."/>
            <person name="Suen T."/>
            <person name="Chen Q."/>
            <person name="Ma K."/>
        </authorList>
    </citation>
    <scope>NUCLEOTIDE SEQUENCE [LARGE SCALE GENOMIC DNA]</scope>
    <source>
        <strain evidence="6 7">DSM 11113</strain>
    </source>
</reference>
<keyword evidence="2" id="KW-0547">Nucleotide-binding</keyword>
<dbReference type="CDD" id="cd03230">
    <property type="entry name" value="ABC_DR_subfamily_A"/>
    <property type="match status" value="1"/>
</dbReference>
<dbReference type="PATRIC" id="fig|1432656.3.peg.558"/>
<keyword evidence="7" id="KW-1185">Reference proteome</keyword>
<sequence length="265" mass="29359">MIEAKNLQKRFGPIVALDDVNIKVPKGLTLLLGPNGGGKSTFMKLALGLYRPTKGEIKLLGRNPWKDANVRKNVGASFDPPALPKFVSGREWLSFLAEGKGVDAEEEIAKVSEMFNLEAFLNRRIDRYSSGMLKRLSIAQAFIGDPKVIFLDEPLANIDFDSVAQIVSVIAQEKEKGTSFVVISHIWEPLLPLADYAVVLSAGRVYLAGRAGDVKEGLENLFRSDKLSHQHTRVTNEEKQDKEPSASNESLFNKVPRRKGEKSRV</sequence>
<dbReference type="SUPFAM" id="SSF52540">
    <property type="entry name" value="P-loop containing nucleoside triphosphate hydrolases"/>
    <property type="match status" value="1"/>
</dbReference>
<evidence type="ECO:0000256" key="4">
    <source>
        <dbReference type="SAM" id="MobiDB-lite"/>
    </source>
</evidence>
<dbReference type="Gene3D" id="3.40.50.300">
    <property type="entry name" value="P-loop containing nucleotide triphosphate hydrolases"/>
    <property type="match status" value="1"/>
</dbReference>
<proteinExistence type="predicted"/>
<dbReference type="PANTHER" id="PTHR42939:SF1">
    <property type="entry name" value="ABC TRANSPORTER ATP-BINDING PROTEIN ALBC-RELATED"/>
    <property type="match status" value="1"/>
</dbReference>
<name>A0A0X1KIX2_9EURY</name>
<evidence type="ECO:0000259" key="5">
    <source>
        <dbReference type="PROSITE" id="PS50893"/>
    </source>
</evidence>
<dbReference type="InterPro" id="IPR051782">
    <property type="entry name" value="ABC_Transporter_VariousFunc"/>
</dbReference>
<keyword evidence="1" id="KW-0813">Transport</keyword>
<evidence type="ECO:0000313" key="7">
    <source>
        <dbReference type="Proteomes" id="UP000062043"/>
    </source>
</evidence>
<dbReference type="GO" id="GO:0016887">
    <property type="term" value="F:ATP hydrolysis activity"/>
    <property type="evidence" value="ECO:0007669"/>
    <property type="project" value="InterPro"/>
</dbReference>
<dbReference type="InterPro" id="IPR003593">
    <property type="entry name" value="AAA+_ATPase"/>
</dbReference>
<dbReference type="InterPro" id="IPR003439">
    <property type="entry name" value="ABC_transporter-like_ATP-bd"/>
</dbReference>
<dbReference type="PANTHER" id="PTHR42939">
    <property type="entry name" value="ABC TRANSPORTER ATP-BINDING PROTEIN ALBC-RELATED"/>
    <property type="match status" value="1"/>
</dbReference>
<dbReference type="EMBL" id="CP007140">
    <property type="protein sequence ID" value="AJC71229.1"/>
    <property type="molecule type" value="Genomic_DNA"/>
</dbReference>
<feature type="region of interest" description="Disordered" evidence="4">
    <location>
        <begin position="229"/>
        <end position="265"/>
    </location>
</feature>
<dbReference type="InterPro" id="IPR017871">
    <property type="entry name" value="ABC_transporter-like_CS"/>
</dbReference>